<sequence>MSKLSFILLAGLLVVSLVACGSTETNEPETDESTGKVEEIADNGSEHQIGETVENEYGSFTLIARNDEIDTQETGPMVLNIPQVNVFSGKLAEHIVELMEMDMELGMKMETDVINYIQIDMEVENTSEDTVWFYPAQAEIETNTGEELESDLWMSNTINGEFIGPVKKSGSQFFILEDSNAEDIEWVRIFMFAPLVYDDSYVEGSSVGDYIDFKVDMNK</sequence>
<name>A0ABT5VHP4_9BACI</name>
<protein>
    <submittedName>
        <fullName evidence="2">YgdI/YgdR family lipoprotein</fullName>
    </submittedName>
</protein>
<feature type="chain" id="PRO_5047452286" evidence="1">
    <location>
        <begin position="22"/>
        <end position="219"/>
    </location>
</feature>
<accession>A0ABT5VHP4</accession>
<dbReference type="EMBL" id="JAOTPO010000007">
    <property type="protein sequence ID" value="MDE5413983.1"/>
    <property type="molecule type" value="Genomic_DNA"/>
</dbReference>
<keyword evidence="3" id="KW-1185">Reference proteome</keyword>
<dbReference type="PROSITE" id="PS51257">
    <property type="entry name" value="PROKAR_LIPOPROTEIN"/>
    <property type="match status" value="1"/>
</dbReference>
<organism evidence="2 3">
    <name type="scientific">Alkalihalobacterium chitinilyticum</name>
    <dbReference type="NCBI Taxonomy" id="2980103"/>
    <lineage>
        <taxon>Bacteria</taxon>
        <taxon>Bacillati</taxon>
        <taxon>Bacillota</taxon>
        <taxon>Bacilli</taxon>
        <taxon>Bacillales</taxon>
        <taxon>Bacillaceae</taxon>
        <taxon>Alkalihalobacterium</taxon>
    </lineage>
</organism>
<reference evidence="2" key="1">
    <citation type="submission" date="2024-05" db="EMBL/GenBank/DDBJ databases">
        <title>Alkalihalobacillus sp. strain MEB203 novel alkaliphilic bacterium from Lonar Lake, India.</title>
        <authorList>
            <person name="Joshi A."/>
            <person name="Thite S."/>
            <person name="Mengade P."/>
        </authorList>
    </citation>
    <scope>NUCLEOTIDE SEQUENCE</scope>
    <source>
        <strain evidence="2">MEB 203</strain>
    </source>
</reference>
<dbReference type="Proteomes" id="UP001148125">
    <property type="component" value="Unassembled WGS sequence"/>
</dbReference>
<keyword evidence="1" id="KW-0732">Signal</keyword>
<proteinExistence type="predicted"/>
<feature type="signal peptide" evidence="1">
    <location>
        <begin position="1"/>
        <end position="21"/>
    </location>
</feature>
<evidence type="ECO:0000256" key="1">
    <source>
        <dbReference type="SAM" id="SignalP"/>
    </source>
</evidence>
<dbReference type="RefSeq" id="WP_275118601.1">
    <property type="nucleotide sequence ID" value="NZ_JAOTPO010000007.1"/>
</dbReference>
<comment type="caution">
    <text evidence="2">The sequence shown here is derived from an EMBL/GenBank/DDBJ whole genome shotgun (WGS) entry which is preliminary data.</text>
</comment>
<evidence type="ECO:0000313" key="3">
    <source>
        <dbReference type="Proteomes" id="UP001148125"/>
    </source>
</evidence>
<evidence type="ECO:0000313" key="2">
    <source>
        <dbReference type="EMBL" id="MDE5413983.1"/>
    </source>
</evidence>
<keyword evidence="2" id="KW-0449">Lipoprotein</keyword>
<gene>
    <name evidence="2" type="ORF">N7Z68_11385</name>
</gene>